<keyword evidence="4" id="KW-0862">Zinc</keyword>
<keyword evidence="3" id="KW-0479">Metal-binding</keyword>
<sequence>MHFLDDSLLPENQEKLVIQVAPYGPQWIPGDSEDIPVTMDEQVQKAVDCYNAGATVLHVHVREVDGKGSKRLSKFNEMLARLREAVPKMVLQVGGSISFAPEDEGLAAKWANDDTRHMLAELDPRPDQVTVAINTSQMNIMELLVEADYAGTSLANPAYQAAYRDMIVPSNPSWHVEHLRRLVASGIQPHFMLGNLTQLETVERLIRAGAYTGPLILNYVAIGGGAAGLHPADMLEFARRTPDGAVLTLETLGRYVVPMNTMAIALGLHVRVGIEDTLLGPDGERATSVQQIEQMVRIARELNRDIASGEDAHRIYQIGTHWGSTDETLKNLGMVPNRTPVQRGGAARKAA</sequence>
<protein>
    <submittedName>
        <fullName evidence="5">3-keto-5-aminohexanoate cleavage enzyme</fullName>
        <ecNumber evidence="5">2.3.1.247</ecNumber>
    </submittedName>
</protein>
<dbReference type="Pfam" id="PF05853">
    <property type="entry name" value="BKACE"/>
    <property type="match status" value="1"/>
</dbReference>
<evidence type="ECO:0000256" key="3">
    <source>
        <dbReference type="ARBA" id="ARBA00022723"/>
    </source>
</evidence>
<evidence type="ECO:0000256" key="4">
    <source>
        <dbReference type="ARBA" id="ARBA00022833"/>
    </source>
</evidence>
<dbReference type="RefSeq" id="WP_201070721.1">
    <property type="nucleotide sequence ID" value="NZ_CAJNAS010000004.1"/>
</dbReference>
<keyword evidence="6" id="KW-1185">Reference proteome</keyword>
<comment type="caution">
    <text evidence="5">The sequence shown here is derived from an EMBL/GenBank/DDBJ whole genome shotgun (WGS) entry which is preliminary data.</text>
</comment>
<evidence type="ECO:0000313" key="6">
    <source>
        <dbReference type="Proteomes" id="UP000675121"/>
    </source>
</evidence>
<dbReference type="AlphaFoldDB" id="A0A9N8MNI3"/>
<accession>A0A9N8MNI3</accession>
<dbReference type="EC" id="2.3.1.247" evidence="5"/>
<organism evidence="5 6">
    <name type="scientific">Paraburkholderia domus</name>
    <dbReference type="NCBI Taxonomy" id="2793075"/>
    <lineage>
        <taxon>Bacteria</taxon>
        <taxon>Pseudomonadati</taxon>
        <taxon>Pseudomonadota</taxon>
        <taxon>Betaproteobacteria</taxon>
        <taxon>Burkholderiales</taxon>
        <taxon>Burkholderiaceae</taxon>
        <taxon>Paraburkholderia</taxon>
    </lineage>
</organism>
<keyword evidence="2 5" id="KW-0808">Transferase</keyword>
<evidence type="ECO:0000256" key="1">
    <source>
        <dbReference type="ARBA" id="ARBA00001947"/>
    </source>
</evidence>
<evidence type="ECO:0000256" key="2">
    <source>
        <dbReference type="ARBA" id="ARBA00022679"/>
    </source>
</evidence>
<dbReference type="InterPro" id="IPR008567">
    <property type="entry name" value="BKACE"/>
</dbReference>
<name>A0A9N8MNI3_9BURK</name>
<dbReference type="GO" id="GO:0043720">
    <property type="term" value="F:3-keto-5-aminohexanoate cleavage activity"/>
    <property type="evidence" value="ECO:0007669"/>
    <property type="project" value="InterPro"/>
</dbReference>
<dbReference type="Proteomes" id="UP000675121">
    <property type="component" value="Unassembled WGS sequence"/>
</dbReference>
<dbReference type="Gene3D" id="3.20.20.70">
    <property type="entry name" value="Aldolase class I"/>
    <property type="match status" value="1"/>
</dbReference>
<dbReference type="EMBL" id="CAJNAS010000004">
    <property type="protein sequence ID" value="CAE6877338.1"/>
    <property type="molecule type" value="Genomic_DNA"/>
</dbReference>
<comment type="cofactor">
    <cofactor evidence="1">
        <name>Zn(2+)</name>
        <dbReference type="ChEBI" id="CHEBI:29105"/>
    </cofactor>
</comment>
<reference evidence="5" key="1">
    <citation type="submission" date="2021-02" db="EMBL/GenBank/DDBJ databases">
        <authorList>
            <person name="Vanwijnsberghe S."/>
        </authorList>
    </citation>
    <scope>NUCLEOTIDE SEQUENCE</scope>
    <source>
        <strain evidence="5">R-70211</strain>
    </source>
</reference>
<evidence type="ECO:0000313" key="5">
    <source>
        <dbReference type="EMBL" id="CAE6877338.1"/>
    </source>
</evidence>
<dbReference type="PANTHER" id="PTHR37418">
    <property type="entry name" value="3-KETO-5-AMINOHEXANOATE CLEAVAGE ENZYME-RELATED"/>
    <property type="match status" value="1"/>
</dbReference>
<dbReference type="GO" id="GO:0046872">
    <property type="term" value="F:metal ion binding"/>
    <property type="evidence" value="ECO:0007669"/>
    <property type="project" value="UniProtKB-KW"/>
</dbReference>
<gene>
    <name evidence="5" type="primary">kce_1</name>
    <name evidence="5" type="ORF">R70211_01865</name>
</gene>
<dbReference type="PANTHER" id="PTHR37418:SF2">
    <property type="entry name" value="3-KETO-5-AMINOHEXANOATE CLEAVAGE ENZYME"/>
    <property type="match status" value="1"/>
</dbReference>
<proteinExistence type="predicted"/>
<keyword evidence="5" id="KW-0012">Acyltransferase</keyword>
<dbReference type="InterPro" id="IPR013785">
    <property type="entry name" value="Aldolase_TIM"/>
</dbReference>